<keyword evidence="1" id="KW-1133">Transmembrane helix</keyword>
<reference evidence="3" key="1">
    <citation type="journal article" date="2019" name="Int. J. Syst. Evol. Microbiol.">
        <title>The Global Catalogue of Microorganisms (GCM) 10K type strain sequencing project: providing services to taxonomists for standard genome sequencing and annotation.</title>
        <authorList>
            <consortium name="The Broad Institute Genomics Platform"/>
            <consortium name="The Broad Institute Genome Sequencing Center for Infectious Disease"/>
            <person name="Wu L."/>
            <person name="Ma J."/>
        </authorList>
    </citation>
    <scope>NUCLEOTIDE SEQUENCE [LARGE SCALE GENOMIC DNA]</scope>
    <source>
        <strain evidence="3">KCTC 42805</strain>
    </source>
</reference>
<dbReference type="Proteomes" id="UP001597469">
    <property type="component" value="Unassembled WGS sequence"/>
</dbReference>
<dbReference type="RefSeq" id="WP_381523502.1">
    <property type="nucleotide sequence ID" value="NZ_JBHULN010000007.1"/>
</dbReference>
<protein>
    <recommendedName>
        <fullName evidence="4">DUF393 domain-containing protein</fullName>
    </recommendedName>
</protein>
<keyword evidence="1" id="KW-0812">Transmembrane</keyword>
<keyword evidence="1" id="KW-0472">Membrane</keyword>
<evidence type="ECO:0000256" key="1">
    <source>
        <dbReference type="SAM" id="Phobius"/>
    </source>
</evidence>
<keyword evidence="3" id="KW-1185">Reference proteome</keyword>
<gene>
    <name evidence="2" type="ORF">ACFSUS_13845</name>
</gene>
<sequence>MRKLIIYDESCPMCRLYTKGMVAVNSSGDLIRISNAQLTQETINRLDTQRARHEIPLVDLDGGETIYGVDTWTYAFSNWNKSVGKLLSLKPLRALFKKLYAFISYNRRIIITSAPGRWNLLDLQPDFHAGYRIAFILVVFGIISGLFATVSLPIWPPAVLALVVVQLTIACLYLLRQHTDSFLQRMLDYTGHLGMSLLLGGAISAIGIVAGYTALIPIAYALTLGQHFIRTYRLGLNPWLSVCFTALVLLLIFPY</sequence>
<evidence type="ECO:0000313" key="2">
    <source>
        <dbReference type="EMBL" id="MFD2571723.1"/>
    </source>
</evidence>
<evidence type="ECO:0008006" key="4">
    <source>
        <dbReference type="Google" id="ProtNLM"/>
    </source>
</evidence>
<feature type="transmembrane region" description="Helical" evidence="1">
    <location>
        <begin position="129"/>
        <end position="148"/>
    </location>
</feature>
<accession>A0ABW5M6A0</accession>
<evidence type="ECO:0000313" key="3">
    <source>
        <dbReference type="Proteomes" id="UP001597469"/>
    </source>
</evidence>
<organism evidence="2 3">
    <name type="scientific">Spirosoma soli</name>
    <dbReference type="NCBI Taxonomy" id="1770529"/>
    <lineage>
        <taxon>Bacteria</taxon>
        <taxon>Pseudomonadati</taxon>
        <taxon>Bacteroidota</taxon>
        <taxon>Cytophagia</taxon>
        <taxon>Cytophagales</taxon>
        <taxon>Cytophagaceae</taxon>
        <taxon>Spirosoma</taxon>
    </lineage>
</organism>
<feature type="transmembrane region" description="Helical" evidence="1">
    <location>
        <begin position="234"/>
        <end position="253"/>
    </location>
</feature>
<feature type="transmembrane region" description="Helical" evidence="1">
    <location>
        <begin position="196"/>
        <end position="222"/>
    </location>
</feature>
<feature type="transmembrane region" description="Helical" evidence="1">
    <location>
        <begin position="154"/>
        <end position="175"/>
    </location>
</feature>
<dbReference type="EMBL" id="JBHULN010000007">
    <property type="protein sequence ID" value="MFD2571723.1"/>
    <property type="molecule type" value="Genomic_DNA"/>
</dbReference>
<comment type="caution">
    <text evidence="2">The sequence shown here is derived from an EMBL/GenBank/DDBJ whole genome shotgun (WGS) entry which is preliminary data.</text>
</comment>
<name>A0ABW5M6A0_9BACT</name>
<proteinExistence type="predicted"/>